<keyword evidence="1" id="KW-0732">Signal</keyword>
<evidence type="ECO:0000313" key="4">
    <source>
        <dbReference type="EMBL" id="EMT50262.1"/>
    </source>
</evidence>
<dbReference type="SMART" id="SM01208">
    <property type="entry name" value="G5"/>
    <property type="match status" value="1"/>
</dbReference>
<dbReference type="EMBL" id="APBN01000018">
    <property type="protein sequence ID" value="EMT50262.1"/>
    <property type="molecule type" value="Genomic_DNA"/>
</dbReference>
<dbReference type="InterPro" id="IPR022029">
    <property type="entry name" value="YoaR-like_PG-bd"/>
</dbReference>
<dbReference type="Pfam" id="PF04294">
    <property type="entry name" value="VanW"/>
    <property type="match status" value="1"/>
</dbReference>
<dbReference type="InterPro" id="IPR011098">
    <property type="entry name" value="G5_dom"/>
</dbReference>
<reference evidence="4 5" key="1">
    <citation type="submission" date="2013-03" db="EMBL/GenBank/DDBJ databases">
        <title>Assembly of a new bacterial strain Brevibacillus borstelensis AK1.</title>
        <authorList>
            <person name="Rajan I."/>
            <person name="PoliReddy D."/>
            <person name="Sugumar T."/>
            <person name="Rathinam K."/>
            <person name="Alqarawi S."/>
            <person name="Khalil A.B."/>
            <person name="Sivakumar N."/>
        </authorList>
    </citation>
    <scope>NUCLEOTIDE SEQUENCE [LARGE SCALE GENOMIC DNA]</scope>
    <source>
        <strain evidence="4 5">AK1</strain>
    </source>
</reference>
<accession>M8DAC4</accession>
<evidence type="ECO:0000256" key="2">
    <source>
        <dbReference type="SAM" id="MobiDB-lite"/>
    </source>
</evidence>
<dbReference type="PANTHER" id="PTHR35788">
    <property type="entry name" value="EXPORTED PROTEIN-RELATED"/>
    <property type="match status" value="1"/>
</dbReference>
<comment type="caution">
    <text evidence="4">The sequence shown here is derived from an EMBL/GenBank/DDBJ whole genome shotgun (WGS) entry which is preliminary data.</text>
</comment>
<feature type="domain" description="G5" evidence="3">
    <location>
        <begin position="382"/>
        <end position="456"/>
    </location>
</feature>
<gene>
    <name evidence="4" type="ORF">I532_23331</name>
</gene>
<evidence type="ECO:0000259" key="3">
    <source>
        <dbReference type="SMART" id="SM01208"/>
    </source>
</evidence>
<dbReference type="STRING" id="1300222.I532_23331"/>
<dbReference type="InterPro" id="IPR052913">
    <property type="entry name" value="Glycopeptide_resist_protein"/>
</dbReference>
<dbReference type="InterPro" id="IPR007391">
    <property type="entry name" value="Vancomycin_resist_VanW"/>
</dbReference>
<evidence type="ECO:0000256" key="1">
    <source>
        <dbReference type="ARBA" id="ARBA00022729"/>
    </source>
</evidence>
<evidence type="ECO:0000313" key="5">
    <source>
        <dbReference type="Proteomes" id="UP000012081"/>
    </source>
</evidence>
<dbReference type="PANTHER" id="PTHR35788:SF1">
    <property type="entry name" value="EXPORTED PROTEIN"/>
    <property type="match status" value="1"/>
</dbReference>
<protein>
    <submittedName>
        <fullName evidence="4">VanW family protein</fullName>
    </submittedName>
</protein>
<feature type="region of interest" description="Disordered" evidence="2">
    <location>
        <begin position="504"/>
        <end position="532"/>
    </location>
</feature>
<proteinExistence type="predicted"/>
<name>M8DAC4_9BACL</name>
<dbReference type="Pfam" id="PF07501">
    <property type="entry name" value="G5"/>
    <property type="match status" value="1"/>
</dbReference>
<feature type="region of interest" description="Disordered" evidence="2">
    <location>
        <begin position="459"/>
        <end position="484"/>
    </location>
</feature>
<dbReference type="AlphaFoldDB" id="M8DAC4"/>
<dbReference type="Proteomes" id="UP000012081">
    <property type="component" value="Unassembled WGS sequence"/>
</dbReference>
<keyword evidence="5" id="KW-1185">Reference proteome</keyword>
<dbReference type="Gene3D" id="2.20.230.10">
    <property type="entry name" value="Resuscitation-promoting factor rpfb"/>
    <property type="match status" value="1"/>
</dbReference>
<dbReference type="Pfam" id="PF12229">
    <property type="entry name" value="PG_binding_4"/>
    <property type="match status" value="1"/>
</dbReference>
<sequence length="558" mass="60336">MSGIVLEKKQYKLFGGAFALLLIQSCVFGAVSLLASGLWDQPDSEAGGRLSDVQVAGLSLAGLTIEEARASVKRKVEDLSGMPAVLTLEDRTYLLDKEKLGLRFEAEETIRQAVERSRDSAGLTGWFQRLAGKQADGTVPLAVHYDRSELVRQVELIAGEIDRKAVAATLRIENNKAVVIPDQAGYQVDVEETVSAVETEFRTLRYGLRIPIKAKKDEPAITRKDLEKSVDLLGEWNGTIGTEGPSRLVNVKRAADLLNGTILMPDQVFSFNEAAGPFTTAKGYQLIDERQAIPDGLGGSAVQVASALYETALTSSLSVVERHSAKRPVDFQRIGLEAFVNGRDMDLRLANRMKTPVYIHAAVEQGRLRVALYGSGQSLEKGKPQLMAETTETFSPGTIVRVDRDMKPNQERIVRVGEKGLRAKVFLYDPGLNQKVLVSDNLYQPVPNVIAVGPREVGAVGTKSREDDWPTEAEAEPWVGSEAEEELPPEIIYGSVKPYGDSYAPADTGSSARPPDIAPLPENTGAAVPQGSASVGAGAAVKVEKNNGVIILHDAPER</sequence>
<dbReference type="PATRIC" id="fig|1300222.3.peg.4902"/>
<organism evidence="4 5">
    <name type="scientific">Brevibacillus borstelensis AK1</name>
    <dbReference type="NCBI Taxonomy" id="1300222"/>
    <lineage>
        <taxon>Bacteria</taxon>
        <taxon>Bacillati</taxon>
        <taxon>Bacillota</taxon>
        <taxon>Bacilli</taxon>
        <taxon>Bacillales</taxon>
        <taxon>Paenibacillaceae</taxon>
        <taxon>Brevibacillus</taxon>
    </lineage>
</organism>